<dbReference type="Proteomes" id="UP000769766">
    <property type="component" value="Unassembled WGS sequence"/>
</dbReference>
<dbReference type="GO" id="GO:0016787">
    <property type="term" value="F:hydrolase activity"/>
    <property type="evidence" value="ECO:0007669"/>
    <property type="project" value="UniProtKB-KW"/>
</dbReference>
<feature type="region of interest" description="Disordered" evidence="2">
    <location>
        <begin position="1"/>
        <end position="20"/>
    </location>
</feature>
<evidence type="ECO:0000259" key="3">
    <source>
        <dbReference type="Pfam" id="PF00144"/>
    </source>
</evidence>
<name>A0A932G0A1_UNCTE</name>
<dbReference type="InterPro" id="IPR012338">
    <property type="entry name" value="Beta-lactam/transpept-like"/>
</dbReference>
<dbReference type="Gene3D" id="3.40.710.10">
    <property type="entry name" value="DD-peptidase/beta-lactamase superfamily"/>
    <property type="match status" value="1"/>
</dbReference>
<gene>
    <name evidence="4" type="ORF">HYY20_05155</name>
</gene>
<evidence type="ECO:0000313" key="5">
    <source>
        <dbReference type="Proteomes" id="UP000769766"/>
    </source>
</evidence>
<dbReference type="InterPro" id="IPR001466">
    <property type="entry name" value="Beta-lactam-related"/>
</dbReference>
<dbReference type="PANTHER" id="PTHR43283:SF11">
    <property type="entry name" value="BETA-LACTAMASE-RELATED DOMAIN-CONTAINING PROTEIN"/>
    <property type="match status" value="1"/>
</dbReference>
<dbReference type="InterPro" id="IPR050789">
    <property type="entry name" value="Diverse_Enzym_Activities"/>
</dbReference>
<proteinExistence type="predicted"/>
<accession>A0A932G0A1</accession>
<keyword evidence="1 4" id="KW-0378">Hydrolase</keyword>
<sequence>MQEKMPDRSGEDPLGGRGTKPLAMRRVHEAMEEAIVEGVFPGAVLLVAFEGEVLFHRAYGQRQVLPQPLPMILDTRFDLASLTKAVATSLAAMLLVQGGHLSLEDRIHPFLSVWGAARAGEAWTGITLRHLLSHSTGLPAWQPYYLEIEKRGWLGNPREARRQAIRWIVEEPRLFPPGTRSLYSDLGFILLGAWLEEVAGQTQDHFCQERIFRPLGLSHTGFRPLYWSLGHPPHRAQGSPSPTFSQVALRLGPPPGPSSPLFFAATEDCPWRKRILCGEVHDENAHALGGVAGHAGLFSTAGEVYQLAETLRRAYRGEAGGPFIPQVVQTFFTRQVLGSPGGEVTEGSFALGWDTPVPQGSSAGRHFSPRSVGHLGYTGTSLWMDLDRGLIVILLTNRVHPSRSNEAIKRFRPKIHDLISLEVSGG</sequence>
<evidence type="ECO:0000313" key="4">
    <source>
        <dbReference type="EMBL" id="MBI2876250.1"/>
    </source>
</evidence>
<feature type="compositionally biased region" description="Basic and acidic residues" evidence="2">
    <location>
        <begin position="1"/>
        <end position="11"/>
    </location>
</feature>
<comment type="caution">
    <text evidence="4">The sequence shown here is derived from an EMBL/GenBank/DDBJ whole genome shotgun (WGS) entry which is preliminary data.</text>
</comment>
<dbReference type="EMBL" id="JACPRF010000160">
    <property type="protein sequence ID" value="MBI2876250.1"/>
    <property type="molecule type" value="Genomic_DNA"/>
</dbReference>
<dbReference type="SUPFAM" id="SSF56601">
    <property type="entry name" value="beta-lactamase/transpeptidase-like"/>
    <property type="match status" value="1"/>
</dbReference>
<protein>
    <submittedName>
        <fullName evidence="4">Serine hydrolase</fullName>
    </submittedName>
</protein>
<dbReference type="Pfam" id="PF00144">
    <property type="entry name" value="Beta-lactamase"/>
    <property type="match status" value="1"/>
</dbReference>
<organism evidence="4 5">
    <name type="scientific">Tectimicrobiota bacterium</name>
    <dbReference type="NCBI Taxonomy" id="2528274"/>
    <lineage>
        <taxon>Bacteria</taxon>
        <taxon>Pseudomonadati</taxon>
        <taxon>Nitrospinota/Tectimicrobiota group</taxon>
        <taxon>Candidatus Tectimicrobiota</taxon>
    </lineage>
</organism>
<evidence type="ECO:0000256" key="2">
    <source>
        <dbReference type="SAM" id="MobiDB-lite"/>
    </source>
</evidence>
<reference evidence="4" key="1">
    <citation type="submission" date="2020-07" db="EMBL/GenBank/DDBJ databases">
        <title>Huge and variable diversity of episymbiotic CPR bacteria and DPANN archaea in groundwater ecosystems.</title>
        <authorList>
            <person name="He C.Y."/>
            <person name="Keren R."/>
            <person name="Whittaker M."/>
            <person name="Farag I.F."/>
            <person name="Doudna J."/>
            <person name="Cate J.H.D."/>
            <person name="Banfield J.F."/>
        </authorList>
    </citation>
    <scope>NUCLEOTIDE SEQUENCE</scope>
    <source>
        <strain evidence="4">NC_groundwater_672_Ag_B-0.1um_62_36</strain>
    </source>
</reference>
<evidence type="ECO:0000256" key="1">
    <source>
        <dbReference type="ARBA" id="ARBA00022801"/>
    </source>
</evidence>
<dbReference type="AlphaFoldDB" id="A0A932G0A1"/>
<dbReference type="PANTHER" id="PTHR43283">
    <property type="entry name" value="BETA-LACTAMASE-RELATED"/>
    <property type="match status" value="1"/>
</dbReference>
<feature type="domain" description="Beta-lactamase-related" evidence="3">
    <location>
        <begin position="31"/>
        <end position="407"/>
    </location>
</feature>